<dbReference type="RefSeq" id="WP_015070296.1">
    <property type="nucleotide sequence ID" value="NC_019395.1"/>
</dbReference>
<name>K7SJF6_ACIA4</name>
<dbReference type="KEGG" id="pbo:PACID_15770"/>
<dbReference type="HOGENOM" id="CLU_3294684_0_0_11"/>
<organism evidence="1 2">
    <name type="scientific">Acidipropionibacterium acidipropionici (strain ATCC 4875 / DSM 20272 / JCM 6432 / NBRC 12425 / NCIMB 8070 / 4)</name>
    <name type="common">Propionibacterium acidipropionici</name>
    <dbReference type="NCBI Taxonomy" id="1171373"/>
    <lineage>
        <taxon>Bacteria</taxon>
        <taxon>Bacillati</taxon>
        <taxon>Actinomycetota</taxon>
        <taxon>Actinomycetes</taxon>
        <taxon>Propionibacteriales</taxon>
        <taxon>Propionibacteriaceae</taxon>
        <taxon>Acidipropionibacterium</taxon>
    </lineage>
</organism>
<dbReference type="PATRIC" id="fig|1171373.8.peg.1561"/>
<protein>
    <submittedName>
        <fullName evidence="1">Uncharacterized protein</fullName>
    </submittedName>
</protein>
<dbReference type="AlphaFoldDB" id="K7SJF6"/>
<dbReference type="EMBL" id="CP003493">
    <property type="protein sequence ID" value="AFV89390.1"/>
    <property type="molecule type" value="Genomic_DNA"/>
</dbReference>
<evidence type="ECO:0000313" key="2">
    <source>
        <dbReference type="Proteomes" id="UP000000214"/>
    </source>
</evidence>
<proteinExistence type="predicted"/>
<reference evidence="1 2" key="1">
    <citation type="journal article" date="2012" name="BMC Genomics">
        <title>The genome sequence of Propionibacterium acidipropionici provides insights into its biotechnological and industrial potential.</title>
        <authorList>
            <person name="Parizzi L.P."/>
            <person name="Grassi M.C."/>
            <person name="Llerena L.A."/>
            <person name="Carazzolle M.F."/>
            <person name="Queiroz V.L."/>
            <person name="Lunardi I."/>
            <person name="Zeidler A.F."/>
            <person name="Teixeira P.J."/>
            <person name="Mieczkowski P."/>
            <person name="Rincones J."/>
            <person name="Pereira G.A."/>
        </authorList>
    </citation>
    <scope>NUCLEOTIDE SEQUENCE [LARGE SCALE GENOMIC DNA]</scope>
    <source>
        <strain evidence="2">ATCC 4875 / DSM 20272 / JCM 6432 / NBRC 12425 / NCIMB 8070</strain>
    </source>
</reference>
<sequence length="40" mass="4239">MRNAFTTAVLVAAALAALAALAVEDLLHRLDEVGDEGMWI</sequence>
<dbReference type="Proteomes" id="UP000000214">
    <property type="component" value="Chromosome"/>
</dbReference>
<evidence type="ECO:0000313" key="1">
    <source>
        <dbReference type="EMBL" id="AFV89390.1"/>
    </source>
</evidence>
<gene>
    <name evidence="1" type="ordered locus">PACID_15770</name>
</gene>
<accession>K7SJF6</accession>
<dbReference type="STRING" id="1171373.PACID_15770"/>